<dbReference type="RefSeq" id="XP_022315353.1">
    <property type="nucleotide sequence ID" value="XM_022459645.1"/>
</dbReference>
<accession>A0A8B8CHQ9</accession>
<dbReference type="GeneID" id="111119456"/>
<keyword evidence="1" id="KW-0472">Membrane</keyword>
<reference evidence="3" key="1">
    <citation type="submission" date="2025-08" db="UniProtKB">
        <authorList>
            <consortium name="RefSeq"/>
        </authorList>
    </citation>
    <scope>IDENTIFICATION</scope>
    <source>
        <tissue evidence="3">Whole sample</tissue>
    </source>
</reference>
<evidence type="ECO:0000256" key="1">
    <source>
        <dbReference type="SAM" id="Phobius"/>
    </source>
</evidence>
<dbReference type="SUPFAM" id="SSF81321">
    <property type="entry name" value="Family A G protein-coupled receptor-like"/>
    <property type="match status" value="1"/>
</dbReference>
<evidence type="ECO:0000313" key="3">
    <source>
        <dbReference type="RefSeq" id="XP_022315353.1"/>
    </source>
</evidence>
<keyword evidence="1" id="KW-1133">Transmembrane helix</keyword>
<dbReference type="Proteomes" id="UP000694844">
    <property type="component" value="Chromosome 2"/>
</dbReference>
<gene>
    <name evidence="3" type="primary">LOC111119456</name>
</gene>
<feature type="transmembrane region" description="Helical" evidence="1">
    <location>
        <begin position="134"/>
        <end position="150"/>
    </location>
</feature>
<evidence type="ECO:0000313" key="2">
    <source>
        <dbReference type="Proteomes" id="UP000694844"/>
    </source>
</evidence>
<dbReference type="OrthoDB" id="6063844at2759"/>
<feature type="transmembrane region" description="Helical" evidence="1">
    <location>
        <begin position="94"/>
        <end position="114"/>
    </location>
</feature>
<dbReference type="Gene3D" id="1.20.1070.10">
    <property type="entry name" value="Rhodopsin 7-helix transmembrane proteins"/>
    <property type="match status" value="1"/>
</dbReference>
<keyword evidence="1" id="KW-0812">Transmembrane</keyword>
<protein>
    <submittedName>
        <fullName evidence="3">Uncharacterized protein LOC111119456</fullName>
    </submittedName>
</protein>
<dbReference type="AlphaFoldDB" id="A0A8B8CHQ9"/>
<proteinExistence type="predicted"/>
<sequence length="213" mass="24631">MLTLVALDVLGSDTGKRVGHVRPPWCFIDRQIADYNAFSILAGTGWRMAAIIICSIAYLLLQYEALRKPKPTQPERRQEGEQHQKPRENPNRQLRHLLVIFVLLNIWGAWHFLISHYRSDVDVMVGVEVICDNLQGFVNTGFFFLFISEVRRAVKKFYFRSVCDRCCKRLREANVSLPVEMEQLREEGGDHAHLLAAEDDQVHFEQEPGHKES</sequence>
<dbReference type="KEGG" id="cvn:111119456"/>
<name>A0A8B8CHQ9_CRAVI</name>
<feature type="transmembrane region" description="Helical" evidence="1">
    <location>
        <begin position="35"/>
        <end position="61"/>
    </location>
</feature>
<organism evidence="2 3">
    <name type="scientific">Crassostrea virginica</name>
    <name type="common">Eastern oyster</name>
    <dbReference type="NCBI Taxonomy" id="6565"/>
    <lineage>
        <taxon>Eukaryota</taxon>
        <taxon>Metazoa</taxon>
        <taxon>Spiralia</taxon>
        <taxon>Lophotrochozoa</taxon>
        <taxon>Mollusca</taxon>
        <taxon>Bivalvia</taxon>
        <taxon>Autobranchia</taxon>
        <taxon>Pteriomorphia</taxon>
        <taxon>Ostreida</taxon>
        <taxon>Ostreoidea</taxon>
        <taxon>Ostreidae</taxon>
        <taxon>Crassostrea</taxon>
    </lineage>
</organism>
<keyword evidence="2" id="KW-1185">Reference proteome</keyword>